<reference evidence="4 5" key="1">
    <citation type="journal article" date="2020" name="Cell Host Microbe">
        <title>Functional and Genomic Variation between Human-Derived Isolates of Lachnospiraceae Reveals Inter- and Intra-Species Diversity.</title>
        <authorList>
            <person name="Sorbara M.T."/>
            <person name="Littmann E.R."/>
            <person name="Fontana E."/>
            <person name="Moody T.U."/>
            <person name="Kohout C.E."/>
            <person name="Gjonbalaj M."/>
            <person name="Eaton V."/>
            <person name="Seok R."/>
            <person name="Leiner I.M."/>
            <person name="Pamer E.G."/>
        </authorList>
    </citation>
    <scope>NUCLEOTIDE SEQUENCE [LARGE SCALE GENOMIC DNA]</scope>
    <source>
        <strain evidence="3 4">MSK.17.11</strain>
        <strain evidence="2 5">MSK.17.38</strain>
    </source>
</reference>
<dbReference type="PANTHER" id="PTHR34985:SF1">
    <property type="entry name" value="SLR0554 PROTEIN"/>
    <property type="match status" value="1"/>
</dbReference>
<reference evidence="3" key="2">
    <citation type="submission" date="2020-02" db="EMBL/GenBank/DDBJ databases">
        <authorList>
            <person name="Littmann E."/>
            <person name="Sorbara M."/>
        </authorList>
    </citation>
    <scope>NUCLEOTIDE SEQUENCE</scope>
    <source>
        <strain evidence="3">MSK.17.11</strain>
        <strain evidence="2">MSK.17.38</strain>
    </source>
</reference>
<dbReference type="AlphaFoldDB" id="A0A850HJF5"/>
<dbReference type="InterPro" id="IPR007936">
    <property type="entry name" value="VapE-like_dom"/>
</dbReference>
<name>A0A850HJF5_9FIRM</name>
<keyword evidence="4" id="KW-1185">Reference proteome</keyword>
<feature type="domain" description="Virulence-associated protein E-like" evidence="1">
    <location>
        <begin position="401"/>
        <end position="623"/>
    </location>
</feature>
<dbReference type="Proteomes" id="UP000701680">
    <property type="component" value="Unassembled WGS sequence"/>
</dbReference>
<evidence type="ECO:0000259" key="1">
    <source>
        <dbReference type="Pfam" id="PF05272"/>
    </source>
</evidence>
<evidence type="ECO:0000313" key="5">
    <source>
        <dbReference type="Proteomes" id="UP000701680"/>
    </source>
</evidence>
<evidence type="ECO:0000313" key="2">
    <source>
        <dbReference type="EMBL" id="NSK13820.1"/>
    </source>
</evidence>
<dbReference type="EMBL" id="JAAITX010000009">
    <property type="protein sequence ID" value="NVH59218.1"/>
    <property type="molecule type" value="Genomic_DNA"/>
</dbReference>
<comment type="caution">
    <text evidence="3">The sequence shown here is derived from an EMBL/GenBank/DDBJ whole genome shotgun (WGS) entry which is preliminary data.</text>
</comment>
<evidence type="ECO:0000313" key="4">
    <source>
        <dbReference type="Proteomes" id="UP000528555"/>
    </source>
</evidence>
<sequence length="715" mass="82500">MIDKTHVLQLVLSHFTVVRVVNGVYYCICPGHSDNKPSLHISMGDIKIILDCKANCSYKKILDKIGMKPEELYYDYYDKNRKQGNRMSRKQYGYEKNCIDKYPYFRIDNGKQTHIQYKMPGKRYPQGYDNNGEWVSTLKDIDTHLSIFCNVSIEKLKQEAKQEKHLIYAEGAKDVKTCGKYGLIGFTCGSSGDWQKKKEVFKYIKNAVLIIFADNDEPGINSANGIKLYYEQLGGRATVIIPPGVSQRGDISDYMETHTKEELYELVENALNSTVTEKSLLPEVPQVEVERLLSYKVDYDKDGNVKSRKILQTVRNFEIIMENDTRFVGKIKFDEFSQQTFLMGSVPWELKKNYRAWGSYDDSALFSILQSDYGMNSRNDYFDALKNVAMKNKFHPVRDILDSLVWDGEDHIRNLLPDYLGVEDTEYQYQVMKLWMLGAVSRIYKPGCKFDYTVIFKGRQGLGKSTFLQLLALNDNWFNDSLDSLDSDKAAQSLMGSWIIELAELKSLARTAGGVDSVKRFLTATQDKYRVPYERRADIFLRQCVFAGTTNKEDFLQDETGNRRFLIIEAGENEPRKNLFESGSINDFKAAWAQAVYIVKNEKPKLILPDSCRKRAEELQAESMSDDGKVGIIQEYLSNKQRTCAIEIWREALQETGRPAKWQASEINNIVLSFPEWKRMQYPAKFGAYGSQRGFQNLPLIKKIIQPYYKYEESL</sequence>
<proteinExistence type="predicted"/>
<dbReference type="Pfam" id="PF05272">
    <property type="entry name" value="VapE-like_dom"/>
    <property type="match status" value="1"/>
</dbReference>
<dbReference type="EMBL" id="JAAIUO010000001">
    <property type="protein sequence ID" value="NSK13820.1"/>
    <property type="molecule type" value="Genomic_DNA"/>
</dbReference>
<dbReference type="Proteomes" id="UP000528555">
    <property type="component" value="Unassembled WGS sequence"/>
</dbReference>
<dbReference type="Gene3D" id="3.40.1360.10">
    <property type="match status" value="1"/>
</dbReference>
<dbReference type="PANTHER" id="PTHR34985">
    <property type="entry name" value="SLR0554 PROTEIN"/>
    <property type="match status" value="1"/>
</dbReference>
<gene>
    <name evidence="3" type="ORF">G5A66_11365</name>
    <name evidence="2" type="ORF">G5A75_02805</name>
</gene>
<dbReference type="RefSeq" id="WP_173814285.1">
    <property type="nucleotide sequence ID" value="NZ_JAAITX010000009.1"/>
</dbReference>
<accession>A0A850HJF5</accession>
<organism evidence="3 4">
    <name type="scientific">Dorea phocaeensis</name>
    <dbReference type="NCBI Taxonomy" id="2040291"/>
    <lineage>
        <taxon>Bacteria</taxon>
        <taxon>Bacillati</taxon>
        <taxon>Bacillota</taxon>
        <taxon>Clostridia</taxon>
        <taxon>Lachnospirales</taxon>
        <taxon>Lachnospiraceae</taxon>
        <taxon>Dorea</taxon>
    </lineage>
</organism>
<evidence type="ECO:0000313" key="3">
    <source>
        <dbReference type="EMBL" id="NVH59218.1"/>
    </source>
</evidence>
<protein>
    <recommendedName>
        <fullName evidence="1">Virulence-associated protein E-like domain-containing protein</fullName>
    </recommendedName>
</protein>